<evidence type="ECO:0000313" key="3">
    <source>
        <dbReference type="Proteomes" id="UP001153069"/>
    </source>
</evidence>
<dbReference type="PRINTS" id="PR00111">
    <property type="entry name" value="ABHYDROLASE"/>
</dbReference>
<dbReference type="InterPro" id="IPR022742">
    <property type="entry name" value="Hydrolase_4"/>
</dbReference>
<accession>A0A9N8ED68</accession>
<proteinExistence type="predicted"/>
<keyword evidence="3" id="KW-1185">Reference proteome</keyword>
<organism evidence="2 3">
    <name type="scientific">Seminavis robusta</name>
    <dbReference type="NCBI Taxonomy" id="568900"/>
    <lineage>
        <taxon>Eukaryota</taxon>
        <taxon>Sar</taxon>
        <taxon>Stramenopiles</taxon>
        <taxon>Ochrophyta</taxon>
        <taxon>Bacillariophyta</taxon>
        <taxon>Bacillariophyceae</taxon>
        <taxon>Bacillariophycidae</taxon>
        <taxon>Naviculales</taxon>
        <taxon>Naviculaceae</taxon>
        <taxon>Seminavis</taxon>
    </lineage>
</organism>
<reference evidence="2" key="1">
    <citation type="submission" date="2020-06" db="EMBL/GenBank/DDBJ databases">
        <authorList>
            <consortium name="Plant Systems Biology data submission"/>
        </authorList>
    </citation>
    <scope>NUCLEOTIDE SEQUENCE</scope>
    <source>
        <strain evidence="2">D6</strain>
    </source>
</reference>
<protein>
    <submittedName>
        <fullName evidence="2">Monoglyceride lipase</fullName>
    </submittedName>
</protein>
<dbReference type="InterPro" id="IPR000073">
    <property type="entry name" value="AB_hydrolase_1"/>
</dbReference>
<feature type="domain" description="Serine aminopeptidase S33" evidence="1">
    <location>
        <begin position="65"/>
        <end position="329"/>
    </location>
</feature>
<dbReference type="Proteomes" id="UP001153069">
    <property type="component" value="Unassembled WGS sequence"/>
</dbReference>
<gene>
    <name evidence="2" type="ORF">SEMRO_821_G207380.1</name>
</gene>
<evidence type="ECO:0000313" key="2">
    <source>
        <dbReference type="EMBL" id="CAB9517004.1"/>
    </source>
</evidence>
<dbReference type="AlphaFoldDB" id="A0A9N8ED68"/>
<dbReference type="InterPro" id="IPR051044">
    <property type="entry name" value="MAG_DAG_Lipase"/>
</dbReference>
<sequence>MVKHSVFGVERDIDIPANEFPTESELEAMEAPLTAAGCQHEWFESTHDNLQLHIRKYLPSDDKKNPKAIVIFMHGLQSHCGMAYVMSNGRLVNNALLADHYTKLGFAVYAFDLVGHGYSEGARHVMPSTTVLEQDLVEFAKLITSRYPTGTPWFLTGESLGGNITLQAARYFQDHPEEFPSGFQGIVLFSPAIYPDTMYAPAQWYLQLCVTPFIPNWRPPACIPNPVGPSKVWRDPERVAKGLEHNPISAHCKHPPYLSLWTLTVAMRVVRDQSIPGLTLPFCVVHGVKDSAIPVVGSEYLVDRASTPESDKAHKFYEEAFHDLLAEPEAEEVVTFTSDWMNQRLSQAN</sequence>
<name>A0A9N8ED68_9STRA</name>
<evidence type="ECO:0000259" key="1">
    <source>
        <dbReference type="Pfam" id="PF12146"/>
    </source>
</evidence>
<dbReference type="OrthoDB" id="2498029at2759"/>
<comment type="caution">
    <text evidence="2">The sequence shown here is derived from an EMBL/GenBank/DDBJ whole genome shotgun (WGS) entry which is preliminary data.</text>
</comment>
<dbReference type="InterPro" id="IPR029058">
    <property type="entry name" value="AB_hydrolase_fold"/>
</dbReference>
<dbReference type="PANTHER" id="PTHR11614">
    <property type="entry name" value="PHOSPHOLIPASE-RELATED"/>
    <property type="match status" value="1"/>
</dbReference>
<dbReference type="SUPFAM" id="SSF53474">
    <property type="entry name" value="alpha/beta-Hydrolases"/>
    <property type="match status" value="1"/>
</dbReference>
<dbReference type="EMBL" id="CAICTM010000820">
    <property type="protein sequence ID" value="CAB9517004.1"/>
    <property type="molecule type" value="Genomic_DNA"/>
</dbReference>
<dbReference type="Pfam" id="PF12146">
    <property type="entry name" value="Hydrolase_4"/>
    <property type="match status" value="1"/>
</dbReference>
<dbReference type="Gene3D" id="3.40.50.1820">
    <property type="entry name" value="alpha/beta hydrolase"/>
    <property type="match status" value="1"/>
</dbReference>